<dbReference type="Proteomes" id="UP000451386">
    <property type="component" value="Unassembled WGS sequence"/>
</dbReference>
<dbReference type="GO" id="GO:0003677">
    <property type="term" value="F:DNA binding"/>
    <property type="evidence" value="ECO:0007669"/>
    <property type="project" value="UniProtKB-KW"/>
</dbReference>
<dbReference type="GO" id="GO:0051607">
    <property type="term" value="P:defense response to virus"/>
    <property type="evidence" value="ECO:0007669"/>
    <property type="project" value="UniProtKB-UniRule"/>
</dbReference>
<keyword evidence="5 10" id="KW-0460">Magnesium</keyword>
<comment type="cofactor">
    <cofactor evidence="10">
        <name>Mg(2+)</name>
        <dbReference type="ChEBI" id="CHEBI:18420"/>
    </cofactor>
    <cofactor evidence="10">
        <name>Mn(2+)</name>
        <dbReference type="ChEBI" id="CHEBI:29035"/>
    </cofactor>
</comment>
<evidence type="ECO:0000256" key="10">
    <source>
        <dbReference type="HAMAP-Rule" id="MF_01470"/>
    </source>
</evidence>
<evidence type="ECO:0000313" key="12">
    <source>
        <dbReference type="Proteomes" id="UP000451386"/>
    </source>
</evidence>
<keyword evidence="4 10" id="KW-0378">Hydrolase</keyword>
<comment type="subunit">
    <text evidence="9 10">Homodimer, forms a heterotetramer with a Cas2 homodimer.</text>
</comment>
<dbReference type="RefSeq" id="WP_013362994.1">
    <property type="nucleotide sequence ID" value="NZ_CP174189.1"/>
</dbReference>
<feature type="binding site" evidence="10">
    <location>
        <position position="148"/>
    </location>
    <ligand>
        <name>Mn(2+)</name>
        <dbReference type="ChEBI" id="CHEBI:29035"/>
    </ligand>
</feature>
<evidence type="ECO:0000256" key="3">
    <source>
        <dbReference type="ARBA" id="ARBA00022759"/>
    </source>
</evidence>
<dbReference type="NCBIfam" id="TIGR03639">
    <property type="entry name" value="cas1_NMENI"/>
    <property type="match status" value="1"/>
</dbReference>
<comment type="caution">
    <text evidence="11">The sequence shown here is derived from an EMBL/GenBank/DDBJ whole genome shotgun (WGS) entry which is preliminary data.</text>
</comment>
<dbReference type="Gene3D" id="1.20.120.920">
    <property type="entry name" value="CRISPR-associated endonuclease Cas1, C-terminal domain"/>
    <property type="match status" value="1"/>
</dbReference>
<dbReference type="NCBIfam" id="TIGR00287">
    <property type="entry name" value="cas1"/>
    <property type="match status" value="1"/>
</dbReference>
<evidence type="ECO:0000256" key="4">
    <source>
        <dbReference type="ARBA" id="ARBA00022801"/>
    </source>
</evidence>
<dbReference type="GO" id="GO:0043571">
    <property type="term" value="P:maintenance of CRISPR repeat elements"/>
    <property type="evidence" value="ECO:0007669"/>
    <property type="project" value="UniProtKB-UniRule"/>
</dbReference>
<dbReference type="GO" id="GO:0016787">
    <property type="term" value="F:hydrolase activity"/>
    <property type="evidence" value="ECO:0007669"/>
    <property type="project" value="UniProtKB-KW"/>
</dbReference>
<dbReference type="InterPro" id="IPR050646">
    <property type="entry name" value="Cas1"/>
</dbReference>
<gene>
    <name evidence="10 11" type="primary">cas1</name>
    <name evidence="11" type="ORF">GBA83_10215</name>
</gene>
<keyword evidence="1 10" id="KW-0540">Nuclease</keyword>
<dbReference type="HAMAP" id="MF_01470">
    <property type="entry name" value="Cas1"/>
    <property type="match status" value="1"/>
</dbReference>
<keyword evidence="2 10" id="KW-0479">Metal-binding</keyword>
<dbReference type="GO" id="GO:0004520">
    <property type="term" value="F:DNA endonuclease activity"/>
    <property type="evidence" value="ECO:0007669"/>
    <property type="project" value="InterPro"/>
</dbReference>
<sequence length="296" mass="34156">MAWRNVVVTRHCKISTKMRLLVIQTDDDVCQLPMDDIGMLMIETTRAVITTCAIADLLKRDVKIVFCDDKHLPIGETSPYETESSRRAYIIQQIRWDEARKDLLWQHIIREKIAHQVSVLEKNCDSLDLEKMKSLVVDVKPGDSDNREAVAAHMYFPRLFTYEFVRSDEENGINGILDYGYAIILSEVARKITEIGYLTEFGIHHDNEKNPFNLACDLMEPFRPFMDERVFQLGAEHLDSKVKVELMRFMRSDVPELGTTITQLISVFVRDALRYLSGEECLPELGFVRCGTELCE</sequence>
<evidence type="ECO:0000256" key="5">
    <source>
        <dbReference type="ARBA" id="ARBA00022842"/>
    </source>
</evidence>
<evidence type="ECO:0000256" key="8">
    <source>
        <dbReference type="ARBA" id="ARBA00023211"/>
    </source>
</evidence>
<evidence type="ECO:0000256" key="2">
    <source>
        <dbReference type="ARBA" id="ARBA00022723"/>
    </source>
</evidence>
<dbReference type="GO" id="GO:0046872">
    <property type="term" value="F:metal ion binding"/>
    <property type="evidence" value="ECO:0007669"/>
    <property type="project" value="UniProtKB-UniRule"/>
</dbReference>
<dbReference type="EC" id="3.1.-.-" evidence="10"/>
<dbReference type="AlphaFoldDB" id="A0A7J5TL99"/>
<dbReference type="PANTHER" id="PTHR34353">
    <property type="entry name" value="CRISPR-ASSOCIATED ENDONUCLEASE CAS1 1"/>
    <property type="match status" value="1"/>
</dbReference>
<feature type="binding site" evidence="10">
    <location>
        <position position="205"/>
    </location>
    <ligand>
        <name>Mn(2+)</name>
        <dbReference type="ChEBI" id="CHEBI:29035"/>
    </ligand>
</feature>
<reference evidence="11 12" key="1">
    <citation type="journal article" date="2019" name="Nat. Med.">
        <title>A library of human gut bacterial isolates paired with longitudinal multiomics data enables mechanistic microbiome research.</title>
        <authorList>
            <person name="Poyet M."/>
            <person name="Groussin M."/>
            <person name="Gibbons S.M."/>
            <person name="Avila-Pacheco J."/>
            <person name="Jiang X."/>
            <person name="Kearney S.M."/>
            <person name="Perrotta A.R."/>
            <person name="Berdy B."/>
            <person name="Zhao S."/>
            <person name="Lieberman T.D."/>
            <person name="Swanson P.K."/>
            <person name="Smith M."/>
            <person name="Roesemann S."/>
            <person name="Alexander J.E."/>
            <person name="Rich S.A."/>
            <person name="Livny J."/>
            <person name="Vlamakis H."/>
            <person name="Clish C."/>
            <person name="Bullock K."/>
            <person name="Deik A."/>
            <person name="Scott J."/>
            <person name="Pierce K.A."/>
            <person name="Xavier R.J."/>
            <person name="Alm E.J."/>
        </authorList>
    </citation>
    <scope>NUCLEOTIDE SEQUENCE [LARGE SCALE GENOMIC DNA]</scope>
    <source>
        <strain evidence="11 12">BIOML-A13</strain>
    </source>
</reference>
<comment type="function">
    <text evidence="10">CRISPR (clustered regularly interspaced short palindromic repeat), is an adaptive immune system that provides protection against mobile genetic elements (viruses, transposable elements and conjugative plasmids). CRISPR clusters contain spacers, sequences complementary to antecedent mobile elements, and target invading nucleic acids. CRISPR clusters are transcribed and processed into CRISPR RNA (crRNA). Acts as a dsDNA endonuclease. Involved in the integration of spacer DNA into the CRISPR cassette.</text>
</comment>
<keyword evidence="3 10" id="KW-0255">Endonuclease</keyword>
<organism evidence="11 12">
    <name type="scientific">Bifidobacterium bifidum</name>
    <dbReference type="NCBI Taxonomy" id="1681"/>
    <lineage>
        <taxon>Bacteria</taxon>
        <taxon>Bacillati</taxon>
        <taxon>Actinomycetota</taxon>
        <taxon>Actinomycetes</taxon>
        <taxon>Bifidobacteriales</taxon>
        <taxon>Bifidobacteriaceae</taxon>
        <taxon>Bifidobacterium</taxon>
    </lineage>
</organism>
<comment type="similarity">
    <text evidence="10">Belongs to the CRISPR-associated endonuclease Cas1 family.</text>
</comment>
<dbReference type="InterPro" id="IPR042206">
    <property type="entry name" value="CRISPR-assoc_Cas1_C"/>
</dbReference>
<dbReference type="InterPro" id="IPR019855">
    <property type="entry name" value="CRISPR-assoc_Cas1_NMENI"/>
</dbReference>
<dbReference type="Gene3D" id="3.100.10.20">
    <property type="entry name" value="CRISPR-associated endonuclease Cas1, N-terminal domain"/>
    <property type="match status" value="1"/>
</dbReference>
<proteinExistence type="inferred from homology"/>
<evidence type="ECO:0000256" key="1">
    <source>
        <dbReference type="ARBA" id="ARBA00022722"/>
    </source>
</evidence>
<dbReference type="EMBL" id="WDOP01000027">
    <property type="protein sequence ID" value="KAB7485532.1"/>
    <property type="molecule type" value="Genomic_DNA"/>
</dbReference>
<evidence type="ECO:0000256" key="6">
    <source>
        <dbReference type="ARBA" id="ARBA00023118"/>
    </source>
</evidence>
<dbReference type="InterPro" id="IPR002729">
    <property type="entry name" value="CRISPR-assoc_Cas1"/>
</dbReference>
<evidence type="ECO:0000256" key="9">
    <source>
        <dbReference type="ARBA" id="ARBA00038592"/>
    </source>
</evidence>
<keyword evidence="7 10" id="KW-0238">DNA-binding</keyword>
<name>A0A7J5TL99_BIFBI</name>
<keyword evidence="6 10" id="KW-0051">Antiviral defense</keyword>
<keyword evidence="8 10" id="KW-0464">Manganese</keyword>
<dbReference type="InterPro" id="IPR042211">
    <property type="entry name" value="CRISPR-assoc_Cas1_N"/>
</dbReference>
<feature type="binding site" evidence="10">
    <location>
        <position position="220"/>
    </location>
    <ligand>
        <name>Mn(2+)</name>
        <dbReference type="ChEBI" id="CHEBI:29035"/>
    </ligand>
</feature>
<dbReference type="PANTHER" id="PTHR34353:SF2">
    <property type="entry name" value="CRISPR-ASSOCIATED ENDONUCLEASE CAS1 1"/>
    <property type="match status" value="1"/>
</dbReference>
<protein>
    <recommendedName>
        <fullName evidence="10">CRISPR-associated endonuclease Cas1</fullName>
        <ecNumber evidence="10">3.1.-.-</ecNumber>
    </recommendedName>
</protein>
<dbReference type="Pfam" id="PF01867">
    <property type="entry name" value="Cas_Cas1"/>
    <property type="match status" value="1"/>
</dbReference>
<accession>A0A7J5TL99</accession>
<evidence type="ECO:0000256" key="7">
    <source>
        <dbReference type="ARBA" id="ARBA00023125"/>
    </source>
</evidence>
<evidence type="ECO:0000313" key="11">
    <source>
        <dbReference type="EMBL" id="KAB7485532.1"/>
    </source>
</evidence>